<evidence type="ECO:0000313" key="1">
    <source>
        <dbReference type="EMBL" id="SEN70309.1"/>
    </source>
</evidence>
<dbReference type="AlphaFoldDB" id="A0A1H8IPG5"/>
<dbReference type="OrthoDB" id="159440at2"/>
<dbReference type="Proteomes" id="UP000199585">
    <property type="component" value="Unassembled WGS sequence"/>
</dbReference>
<dbReference type="EMBL" id="FOCI01000027">
    <property type="protein sequence ID" value="SEN70309.1"/>
    <property type="molecule type" value="Genomic_DNA"/>
</dbReference>
<organism evidence="1 2">
    <name type="scientific">Loktanella fryxellensis</name>
    <dbReference type="NCBI Taxonomy" id="245187"/>
    <lineage>
        <taxon>Bacteria</taxon>
        <taxon>Pseudomonadati</taxon>
        <taxon>Pseudomonadota</taxon>
        <taxon>Alphaproteobacteria</taxon>
        <taxon>Rhodobacterales</taxon>
        <taxon>Roseobacteraceae</taxon>
        <taxon>Loktanella</taxon>
    </lineage>
</organism>
<accession>A0A1H8IPG5</accession>
<name>A0A1H8IPG5_9RHOB</name>
<proteinExistence type="predicted"/>
<dbReference type="RefSeq" id="WP_089905291.1">
    <property type="nucleotide sequence ID" value="NZ_FOCI01000027.1"/>
</dbReference>
<protein>
    <submittedName>
        <fullName evidence="1">Uncharacterized protein</fullName>
    </submittedName>
</protein>
<reference evidence="1 2" key="1">
    <citation type="submission" date="2016-10" db="EMBL/GenBank/DDBJ databases">
        <authorList>
            <person name="de Groot N.N."/>
        </authorList>
    </citation>
    <scope>NUCLEOTIDE SEQUENCE [LARGE SCALE GENOMIC DNA]</scope>
    <source>
        <strain evidence="1 2">DSM 16213</strain>
    </source>
</reference>
<gene>
    <name evidence="1" type="ORF">SAMN04488003_12719</name>
</gene>
<sequence>MLNFVRFVWREQRVVAVLTAVALCVMLVFAADAVSEALYFADPAHRDQTIAPWMSIRYVEQSWDLTKPAMFAIIGLDPQTPPDDVPKSVGDYLRDSGQSLADFQGEVAAAQQALRAAEGQ</sequence>
<dbReference type="STRING" id="245187.SAMN04488003_12719"/>
<evidence type="ECO:0000313" key="2">
    <source>
        <dbReference type="Proteomes" id="UP000199585"/>
    </source>
</evidence>
<keyword evidence="2" id="KW-1185">Reference proteome</keyword>